<evidence type="ECO:0000313" key="4">
    <source>
        <dbReference type="Proteomes" id="UP000298471"/>
    </source>
</evidence>
<dbReference type="InterPro" id="IPR011990">
    <property type="entry name" value="TPR-like_helical_dom_sf"/>
</dbReference>
<dbReference type="AlphaFoldDB" id="A0A4Z0QGX8"/>
<reference evidence="3 4" key="1">
    <citation type="submission" date="2019-04" db="EMBL/GenBank/DDBJ databases">
        <authorList>
            <person name="Feng G."/>
            <person name="Zhang J."/>
            <person name="Zhu H."/>
        </authorList>
    </citation>
    <scope>NUCLEOTIDE SEQUENCE [LARGE SCALE GENOMIC DNA]</scope>
    <source>
        <strain evidence="3 4">9PBR-1</strain>
    </source>
</reference>
<feature type="region of interest" description="Disordered" evidence="2">
    <location>
        <begin position="146"/>
        <end position="273"/>
    </location>
</feature>
<dbReference type="Gene3D" id="1.25.40.10">
    <property type="entry name" value="Tetratricopeptide repeat domain"/>
    <property type="match status" value="1"/>
</dbReference>
<feature type="compositionally biased region" description="Polar residues" evidence="2">
    <location>
        <begin position="250"/>
        <end position="270"/>
    </location>
</feature>
<protein>
    <submittedName>
        <fullName evidence="3">Tetratricopeptide repeat protein</fullName>
    </submittedName>
</protein>
<feature type="compositionally biased region" description="Low complexity" evidence="2">
    <location>
        <begin position="153"/>
        <end position="162"/>
    </location>
</feature>
<dbReference type="SUPFAM" id="SSF48452">
    <property type="entry name" value="TPR-like"/>
    <property type="match status" value="1"/>
</dbReference>
<evidence type="ECO:0000256" key="2">
    <source>
        <dbReference type="SAM" id="MobiDB-lite"/>
    </source>
</evidence>
<sequence>MKPLLFLLLLALPTWTSLTRIRDRNEVVEQAQQAYRRGNFGRAADLYRQAVEKLGAQDEAIVLNLGHAYAQTGRSAQARAYYGRLLTSKTAAVRSVARQQLAVLAAQQGEYAQAVALLRQSLLADPTNAAARYNYEVLRDYLTRHPNEPRIPPAANAPGAANKSEKAPNQPQPKAGNERSGQLNDPTQPNDPRNAPERQASPNGQPDPNQNGPGGGTQPTDSFQPGAGTQQRIAQGNQPGNTRGLDTGTAGDNNSGAASRQPGTEQASLDETQLQTQRERLQQMNLSAGQARQLLDALRTAEQQYLQQMPHRSTQKPDPKKPTW</sequence>
<feature type="compositionally biased region" description="Polar residues" evidence="2">
    <location>
        <begin position="302"/>
        <end position="312"/>
    </location>
</feature>
<evidence type="ECO:0000256" key="1">
    <source>
        <dbReference type="PROSITE-ProRule" id="PRU00339"/>
    </source>
</evidence>
<proteinExistence type="predicted"/>
<feature type="compositionally biased region" description="Low complexity" evidence="2">
    <location>
        <begin position="202"/>
        <end position="211"/>
    </location>
</feature>
<keyword evidence="4" id="KW-1185">Reference proteome</keyword>
<dbReference type="Proteomes" id="UP000298471">
    <property type="component" value="Unassembled WGS sequence"/>
</dbReference>
<keyword evidence="1" id="KW-0802">TPR repeat</keyword>
<accession>A0A4Z0QGX8</accession>
<dbReference type="Pfam" id="PF13181">
    <property type="entry name" value="TPR_8"/>
    <property type="match status" value="2"/>
</dbReference>
<evidence type="ECO:0000313" key="3">
    <source>
        <dbReference type="EMBL" id="TGE28994.1"/>
    </source>
</evidence>
<organism evidence="3 4">
    <name type="scientific">Hymenobacter metallicola</name>
    <dbReference type="NCBI Taxonomy" id="2563114"/>
    <lineage>
        <taxon>Bacteria</taxon>
        <taxon>Pseudomonadati</taxon>
        <taxon>Bacteroidota</taxon>
        <taxon>Cytophagia</taxon>
        <taxon>Cytophagales</taxon>
        <taxon>Hymenobacteraceae</taxon>
        <taxon>Hymenobacter</taxon>
    </lineage>
</organism>
<feature type="region of interest" description="Disordered" evidence="2">
    <location>
        <begin position="302"/>
        <end position="324"/>
    </location>
</feature>
<dbReference type="EMBL" id="SRMB01000001">
    <property type="protein sequence ID" value="TGE28994.1"/>
    <property type="molecule type" value="Genomic_DNA"/>
</dbReference>
<name>A0A4Z0QGX8_9BACT</name>
<dbReference type="PROSITE" id="PS50005">
    <property type="entry name" value="TPR"/>
    <property type="match status" value="1"/>
</dbReference>
<feature type="repeat" description="TPR" evidence="1">
    <location>
        <begin position="95"/>
        <end position="128"/>
    </location>
</feature>
<dbReference type="OrthoDB" id="597471at2"/>
<feature type="compositionally biased region" description="Polar residues" evidence="2">
    <location>
        <begin position="227"/>
        <end position="241"/>
    </location>
</feature>
<feature type="compositionally biased region" description="Basic and acidic residues" evidence="2">
    <location>
        <begin position="315"/>
        <end position="324"/>
    </location>
</feature>
<dbReference type="SMART" id="SM00028">
    <property type="entry name" value="TPR"/>
    <property type="match status" value="2"/>
</dbReference>
<dbReference type="RefSeq" id="WP_135392990.1">
    <property type="nucleotide sequence ID" value="NZ_SRMB01000001.1"/>
</dbReference>
<gene>
    <name evidence="3" type="ORF">E5K02_05930</name>
</gene>
<feature type="compositionally biased region" description="Polar residues" evidence="2">
    <location>
        <begin position="179"/>
        <end position="191"/>
    </location>
</feature>
<dbReference type="InterPro" id="IPR019734">
    <property type="entry name" value="TPR_rpt"/>
</dbReference>
<comment type="caution">
    <text evidence="3">The sequence shown here is derived from an EMBL/GenBank/DDBJ whole genome shotgun (WGS) entry which is preliminary data.</text>
</comment>